<evidence type="ECO:0000256" key="1">
    <source>
        <dbReference type="SAM" id="MobiDB-lite"/>
    </source>
</evidence>
<feature type="compositionally biased region" description="Polar residues" evidence="1">
    <location>
        <begin position="10"/>
        <end position="20"/>
    </location>
</feature>
<evidence type="ECO:0000313" key="3">
    <source>
        <dbReference type="Proteomes" id="UP000028999"/>
    </source>
</evidence>
<accession>A0A078IHS9</accession>
<gene>
    <name evidence="2" type="primary">BnaC02g09950D</name>
    <name evidence="2" type="ORF">GSBRNA2T00091557001</name>
</gene>
<keyword evidence="3" id="KW-1185">Reference proteome</keyword>
<dbReference type="PaxDb" id="3708-A0A078IHS9"/>
<proteinExistence type="predicted"/>
<reference evidence="2 3" key="1">
    <citation type="journal article" date="2014" name="Science">
        <title>Plant genetics. Early allopolyploid evolution in the post-Neolithic Brassica napus oilseed genome.</title>
        <authorList>
            <person name="Chalhoub B."/>
            <person name="Denoeud F."/>
            <person name="Liu S."/>
            <person name="Parkin I.A."/>
            <person name="Tang H."/>
            <person name="Wang X."/>
            <person name="Chiquet J."/>
            <person name="Belcram H."/>
            <person name="Tong C."/>
            <person name="Samans B."/>
            <person name="Correa M."/>
            <person name="Da Silva C."/>
            <person name="Just J."/>
            <person name="Falentin C."/>
            <person name="Koh C.S."/>
            <person name="Le Clainche I."/>
            <person name="Bernard M."/>
            <person name="Bento P."/>
            <person name="Noel B."/>
            <person name="Labadie K."/>
            <person name="Alberti A."/>
            <person name="Charles M."/>
            <person name="Arnaud D."/>
            <person name="Guo H."/>
            <person name="Daviaud C."/>
            <person name="Alamery S."/>
            <person name="Jabbari K."/>
            <person name="Zhao M."/>
            <person name="Edger P.P."/>
            <person name="Chelaifa H."/>
            <person name="Tack D."/>
            <person name="Lassalle G."/>
            <person name="Mestiri I."/>
            <person name="Schnel N."/>
            <person name="Le Paslier M.C."/>
            <person name="Fan G."/>
            <person name="Renault V."/>
            <person name="Bayer P.E."/>
            <person name="Golicz A.A."/>
            <person name="Manoli S."/>
            <person name="Lee T.H."/>
            <person name="Thi V.H."/>
            <person name="Chalabi S."/>
            <person name="Hu Q."/>
            <person name="Fan C."/>
            <person name="Tollenaere R."/>
            <person name="Lu Y."/>
            <person name="Battail C."/>
            <person name="Shen J."/>
            <person name="Sidebottom C.H."/>
            <person name="Wang X."/>
            <person name="Canaguier A."/>
            <person name="Chauveau A."/>
            <person name="Berard A."/>
            <person name="Deniot G."/>
            <person name="Guan M."/>
            <person name="Liu Z."/>
            <person name="Sun F."/>
            <person name="Lim Y.P."/>
            <person name="Lyons E."/>
            <person name="Town C.D."/>
            <person name="Bancroft I."/>
            <person name="Wang X."/>
            <person name="Meng J."/>
            <person name="Ma J."/>
            <person name="Pires J.C."/>
            <person name="King G.J."/>
            <person name="Brunel D."/>
            <person name="Delourme R."/>
            <person name="Renard M."/>
            <person name="Aury J.M."/>
            <person name="Adams K.L."/>
            <person name="Batley J."/>
            <person name="Snowdon R.J."/>
            <person name="Tost J."/>
            <person name="Edwards D."/>
            <person name="Zhou Y."/>
            <person name="Hua W."/>
            <person name="Sharpe A.G."/>
            <person name="Paterson A.H."/>
            <person name="Guan C."/>
            <person name="Wincker P."/>
        </authorList>
    </citation>
    <scope>NUCLEOTIDE SEQUENCE [LARGE SCALE GENOMIC DNA]</scope>
    <source>
        <strain evidence="3">cv. Darmor-bzh</strain>
    </source>
</reference>
<evidence type="ECO:0000313" key="2">
    <source>
        <dbReference type="EMBL" id="CDY48683.1"/>
    </source>
</evidence>
<dbReference type="AlphaFoldDB" id="A0A078IHS9"/>
<sequence length="36" mass="3896">MLVRKRRGSNENSAASKTTVNQVNHFSPIDVLGAVV</sequence>
<dbReference type="Proteomes" id="UP000028999">
    <property type="component" value="Unassembled WGS sequence"/>
</dbReference>
<dbReference type="EMBL" id="LK032786">
    <property type="protein sequence ID" value="CDY48683.1"/>
    <property type="molecule type" value="Genomic_DNA"/>
</dbReference>
<feature type="region of interest" description="Disordered" evidence="1">
    <location>
        <begin position="1"/>
        <end position="20"/>
    </location>
</feature>
<dbReference type="Gramene" id="CDY48683">
    <property type="protein sequence ID" value="CDY48683"/>
    <property type="gene ID" value="GSBRNA2T00091557001"/>
</dbReference>
<organism evidence="2 3">
    <name type="scientific">Brassica napus</name>
    <name type="common">Rape</name>
    <dbReference type="NCBI Taxonomy" id="3708"/>
    <lineage>
        <taxon>Eukaryota</taxon>
        <taxon>Viridiplantae</taxon>
        <taxon>Streptophyta</taxon>
        <taxon>Embryophyta</taxon>
        <taxon>Tracheophyta</taxon>
        <taxon>Spermatophyta</taxon>
        <taxon>Magnoliopsida</taxon>
        <taxon>eudicotyledons</taxon>
        <taxon>Gunneridae</taxon>
        <taxon>Pentapetalae</taxon>
        <taxon>rosids</taxon>
        <taxon>malvids</taxon>
        <taxon>Brassicales</taxon>
        <taxon>Brassicaceae</taxon>
        <taxon>Brassiceae</taxon>
        <taxon>Brassica</taxon>
    </lineage>
</organism>
<name>A0A078IHS9_BRANA</name>
<protein>
    <submittedName>
        <fullName evidence="2">BnaC02g09950D protein</fullName>
    </submittedName>
</protein>